<evidence type="ECO:0000256" key="1">
    <source>
        <dbReference type="SAM" id="Phobius"/>
    </source>
</evidence>
<dbReference type="AlphaFoldDB" id="A0A1G8CIT1"/>
<feature type="transmembrane region" description="Helical" evidence="1">
    <location>
        <begin position="169"/>
        <end position="191"/>
    </location>
</feature>
<feature type="transmembrane region" description="Helical" evidence="1">
    <location>
        <begin position="113"/>
        <end position="138"/>
    </location>
</feature>
<gene>
    <name evidence="2" type="ORF">SAMN05216466_11031</name>
</gene>
<reference evidence="2 3" key="1">
    <citation type="submission" date="2016-10" db="EMBL/GenBank/DDBJ databases">
        <authorList>
            <person name="de Groot N.N."/>
        </authorList>
    </citation>
    <scope>NUCLEOTIDE SEQUENCE [LARGE SCALE GENOMIC DNA]</scope>
    <source>
        <strain evidence="2 3">LMG 2247</strain>
    </source>
</reference>
<dbReference type="Proteomes" id="UP000199706">
    <property type="component" value="Unassembled WGS sequence"/>
</dbReference>
<dbReference type="EMBL" id="FNCJ01000010">
    <property type="protein sequence ID" value="SDH45391.1"/>
    <property type="molecule type" value="Genomic_DNA"/>
</dbReference>
<sequence>MNRQELGINVKTGLTGCGPACHEIRSVSATRVWSWLVDGFRIARAQPLMWIVTILGSADLATAFELAAPFQLLATLLLAVLAGATVLTPAGNGNPHQWSIGATFRVLVRNRNALFTVALACAAIVVAGELLSFALLHIKLTTRTVASGAHSLSIIFGESSDRAGSLQTVLNAMVLAIAIAAVWFAPALIILQRAAPLEAMSTSLRAVFHNGPVALLYAGVLAADALLAAAMPMFVRGLVLTPAISALILLSMHGSYNDILSIGISRED</sequence>
<organism evidence="2 3">
    <name type="scientific">Paraburkholderia phenazinium</name>
    <dbReference type="NCBI Taxonomy" id="60549"/>
    <lineage>
        <taxon>Bacteria</taxon>
        <taxon>Pseudomonadati</taxon>
        <taxon>Pseudomonadota</taxon>
        <taxon>Betaproteobacteria</taxon>
        <taxon>Burkholderiales</taxon>
        <taxon>Burkholderiaceae</taxon>
        <taxon>Paraburkholderia</taxon>
    </lineage>
</organism>
<proteinExistence type="predicted"/>
<feature type="transmembrane region" description="Helical" evidence="1">
    <location>
        <begin position="212"/>
        <end position="231"/>
    </location>
</feature>
<feature type="transmembrane region" description="Helical" evidence="1">
    <location>
        <begin position="237"/>
        <end position="256"/>
    </location>
</feature>
<evidence type="ECO:0000313" key="3">
    <source>
        <dbReference type="Proteomes" id="UP000199706"/>
    </source>
</evidence>
<name>A0A1G8CIT1_9BURK</name>
<feature type="transmembrane region" description="Helical" evidence="1">
    <location>
        <begin position="70"/>
        <end position="92"/>
    </location>
</feature>
<keyword evidence="1" id="KW-0472">Membrane</keyword>
<evidence type="ECO:0000313" key="2">
    <source>
        <dbReference type="EMBL" id="SDH45391.1"/>
    </source>
</evidence>
<keyword evidence="1" id="KW-1133">Transmembrane helix</keyword>
<dbReference type="RefSeq" id="WP_090686598.1">
    <property type="nucleotide sequence ID" value="NZ_CADERL010000009.1"/>
</dbReference>
<keyword evidence="1" id="KW-0812">Transmembrane</keyword>
<protein>
    <submittedName>
        <fullName evidence="2">Uncharacterized protein</fullName>
    </submittedName>
</protein>
<accession>A0A1G8CIT1</accession>
<dbReference type="OrthoDB" id="9083589at2"/>